<dbReference type="EMBL" id="CACVAY010000061">
    <property type="protein sequence ID" value="CAA6813382.1"/>
    <property type="molecule type" value="Genomic_DNA"/>
</dbReference>
<evidence type="ECO:0000313" key="1">
    <source>
        <dbReference type="EMBL" id="CAA6813382.1"/>
    </source>
</evidence>
<dbReference type="AlphaFoldDB" id="A0A6S6T231"/>
<protein>
    <submittedName>
        <fullName evidence="1">Uncharacterized protein</fullName>
    </submittedName>
</protein>
<name>A0A6S6T231_9GAMM</name>
<proteinExistence type="predicted"/>
<accession>A0A6S6T231</accession>
<organism evidence="1">
    <name type="scientific">uncultured Thiotrichaceae bacterium</name>
    <dbReference type="NCBI Taxonomy" id="298394"/>
    <lineage>
        <taxon>Bacteria</taxon>
        <taxon>Pseudomonadati</taxon>
        <taxon>Pseudomonadota</taxon>
        <taxon>Gammaproteobacteria</taxon>
        <taxon>Thiotrichales</taxon>
        <taxon>Thiotrichaceae</taxon>
        <taxon>environmental samples</taxon>
    </lineage>
</organism>
<sequence length="29" mass="3287">MQDMTKQKLSKVRYVAQAEGGVFISEITQ</sequence>
<gene>
    <name evidence="1" type="ORF">HELGO_WM14966</name>
</gene>
<reference evidence="1" key="1">
    <citation type="submission" date="2020-01" db="EMBL/GenBank/DDBJ databases">
        <authorList>
            <person name="Meier V. D."/>
            <person name="Meier V D."/>
        </authorList>
    </citation>
    <scope>NUCLEOTIDE SEQUENCE</scope>
    <source>
        <strain evidence="1">HLG_WM_MAG_07</strain>
    </source>
</reference>